<gene>
    <name evidence="3" type="ORF">BCR39DRAFT_121420</name>
</gene>
<feature type="domain" description="N-acetyltransferase" evidence="2">
    <location>
        <begin position="179"/>
        <end position="231"/>
    </location>
</feature>
<dbReference type="InParanoid" id="A0A1Y2BIT3"/>
<evidence type="ECO:0000313" key="3">
    <source>
        <dbReference type="EMBL" id="ORY34689.1"/>
    </source>
</evidence>
<keyword evidence="4" id="KW-1185">Reference proteome</keyword>
<protein>
    <recommendedName>
        <fullName evidence="2">N-acetyltransferase domain-containing protein</fullName>
    </recommendedName>
</protein>
<evidence type="ECO:0000259" key="2">
    <source>
        <dbReference type="Pfam" id="PF13508"/>
    </source>
</evidence>
<dbReference type="CDD" id="cd04301">
    <property type="entry name" value="NAT_SF"/>
    <property type="match status" value="1"/>
</dbReference>
<proteinExistence type="predicted"/>
<comment type="caution">
    <text evidence="3">The sequence shown here is derived from an EMBL/GenBank/DDBJ whole genome shotgun (WGS) entry which is preliminary data.</text>
</comment>
<evidence type="ECO:0000256" key="1">
    <source>
        <dbReference type="SAM" id="MobiDB-lite"/>
    </source>
</evidence>
<dbReference type="Pfam" id="PF13508">
    <property type="entry name" value="Acetyltransf_7"/>
    <property type="match status" value="1"/>
</dbReference>
<sequence>MVKIDSISTSSSQNPTTCSTTLSLIIIPVSPFLLPGLRQSVLHPTVSLESQLFPYDHEPTTIHLGAFLVSSSSLSISAFPSLPSSSSLLPSTSPSPSSPSPSPALLSPSPLSISPFLSSSSSFPLSTSSGSDSSNLSTSSESDSSKLVGSLTLVQSTYPRPLDTLPLDIQAKLARTTRHVQLRKFAVSDSYQGKGIGRALMNAAVKLVTPTPTLFFFNARLDKSGFYKKMGMEILHDEIWIQQSPVHDGRAVECIHMGTVLGYEE</sequence>
<dbReference type="Gene3D" id="3.40.630.30">
    <property type="match status" value="1"/>
</dbReference>
<name>A0A1Y2BIT3_9TREE</name>
<organism evidence="3 4">
    <name type="scientific">Naematelia encephala</name>
    <dbReference type="NCBI Taxonomy" id="71784"/>
    <lineage>
        <taxon>Eukaryota</taxon>
        <taxon>Fungi</taxon>
        <taxon>Dikarya</taxon>
        <taxon>Basidiomycota</taxon>
        <taxon>Agaricomycotina</taxon>
        <taxon>Tremellomycetes</taxon>
        <taxon>Tremellales</taxon>
        <taxon>Naemateliaceae</taxon>
        <taxon>Naematelia</taxon>
    </lineage>
</organism>
<evidence type="ECO:0000313" key="4">
    <source>
        <dbReference type="Proteomes" id="UP000193986"/>
    </source>
</evidence>
<dbReference type="InterPro" id="IPR000182">
    <property type="entry name" value="GNAT_dom"/>
</dbReference>
<dbReference type="Proteomes" id="UP000193986">
    <property type="component" value="Unassembled WGS sequence"/>
</dbReference>
<reference evidence="3 4" key="1">
    <citation type="submission" date="2016-07" db="EMBL/GenBank/DDBJ databases">
        <title>Pervasive Adenine N6-methylation of Active Genes in Fungi.</title>
        <authorList>
            <consortium name="DOE Joint Genome Institute"/>
            <person name="Mondo S.J."/>
            <person name="Dannebaum R.O."/>
            <person name="Kuo R.C."/>
            <person name="Labutti K."/>
            <person name="Haridas S."/>
            <person name="Kuo A."/>
            <person name="Salamov A."/>
            <person name="Ahrendt S.R."/>
            <person name="Lipzen A."/>
            <person name="Sullivan W."/>
            <person name="Andreopoulos W.B."/>
            <person name="Clum A."/>
            <person name="Lindquist E."/>
            <person name="Daum C."/>
            <person name="Ramamoorthy G.K."/>
            <person name="Gryganskyi A."/>
            <person name="Culley D."/>
            <person name="Magnuson J.K."/>
            <person name="James T.Y."/>
            <person name="O'Malley M.A."/>
            <person name="Stajich J.E."/>
            <person name="Spatafora J.W."/>
            <person name="Visel A."/>
            <person name="Grigoriev I.V."/>
        </authorList>
    </citation>
    <scope>NUCLEOTIDE SEQUENCE [LARGE SCALE GENOMIC DNA]</scope>
    <source>
        <strain evidence="3 4">68-887.2</strain>
    </source>
</reference>
<dbReference type="InterPro" id="IPR016181">
    <property type="entry name" value="Acyl_CoA_acyltransferase"/>
</dbReference>
<feature type="region of interest" description="Disordered" evidence="1">
    <location>
        <begin position="87"/>
        <end position="106"/>
    </location>
</feature>
<dbReference type="SUPFAM" id="SSF55729">
    <property type="entry name" value="Acyl-CoA N-acyltransferases (Nat)"/>
    <property type="match status" value="1"/>
</dbReference>
<dbReference type="GO" id="GO:0016747">
    <property type="term" value="F:acyltransferase activity, transferring groups other than amino-acyl groups"/>
    <property type="evidence" value="ECO:0007669"/>
    <property type="project" value="InterPro"/>
</dbReference>
<dbReference type="OrthoDB" id="410198at2759"/>
<accession>A0A1Y2BIT3</accession>
<dbReference type="EMBL" id="MCFC01000002">
    <property type="protein sequence ID" value="ORY34689.1"/>
    <property type="molecule type" value="Genomic_DNA"/>
</dbReference>
<dbReference type="AlphaFoldDB" id="A0A1Y2BIT3"/>